<dbReference type="InterPro" id="IPR011010">
    <property type="entry name" value="DNA_brk_join_enz"/>
</dbReference>
<dbReference type="Proteomes" id="UP000615446">
    <property type="component" value="Unassembled WGS sequence"/>
</dbReference>
<proteinExistence type="predicted"/>
<dbReference type="SUPFAM" id="SSF56349">
    <property type="entry name" value="DNA breaking-rejoining enzymes"/>
    <property type="match status" value="1"/>
</dbReference>
<accession>A0A8H3M5Q8</accession>
<evidence type="ECO:0008006" key="3">
    <source>
        <dbReference type="Google" id="ProtNLM"/>
    </source>
</evidence>
<dbReference type="EMBL" id="BLAL01000255">
    <property type="protein sequence ID" value="GES97094.1"/>
    <property type="molecule type" value="Genomic_DNA"/>
</dbReference>
<organism evidence="1 2">
    <name type="scientific">Rhizophagus clarus</name>
    <dbReference type="NCBI Taxonomy" id="94130"/>
    <lineage>
        <taxon>Eukaryota</taxon>
        <taxon>Fungi</taxon>
        <taxon>Fungi incertae sedis</taxon>
        <taxon>Mucoromycota</taxon>
        <taxon>Glomeromycotina</taxon>
        <taxon>Glomeromycetes</taxon>
        <taxon>Glomerales</taxon>
        <taxon>Glomeraceae</taxon>
        <taxon>Rhizophagus</taxon>
    </lineage>
</organism>
<dbReference type="GO" id="GO:0003677">
    <property type="term" value="F:DNA binding"/>
    <property type="evidence" value="ECO:0007669"/>
    <property type="project" value="InterPro"/>
</dbReference>
<evidence type="ECO:0000313" key="1">
    <source>
        <dbReference type="EMBL" id="GES97094.1"/>
    </source>
</evidence>
<comment type="caution">
    <text evidence="1">The sequence shown here is derived from an EMBL/GenBank/DDBJ whole genome shotgun (WGS) entry which is preliminary data.</text>
</comment>
<reference evidence="1" key="1">
    <citation type="submission" date="2019-10" db="EMBL/GenBank/DDBJ databases">
        <title>Conservation and host-specific expression of non-tandemly repeated heterogenous ribosome RNA gene in arbuscular mycorrhizal fungi.</title>
        <authorList>
            <person name="Maeda T."/>
            <person name="Kobayashi Y."/>
            <person name="Nakagawa T."/>
            <person name="Ezawa T."/>
            <person name="Yamaguchi K."/>
            <person name="Bino T."/>
            <person name="Nishimoto Y."/>
            <person name="Shigenobu S."/>
            <person name="Kawaguchi M."/>
        </authorList>
    </citation>
    <scope>NUCLEOTIDE SEQUENCE</scope>
    <source>
        <strain evidence="1">HR1</strain>
    </source>
</reference>
<dbReference type="OrthoDB" id="2448782at2759"/>
<evidence type="ECO:0000313" key="2">
    <source>
        <dbReference type="Proteomes" id="UP000615446"/>
    </source>
</evidence>
<gene>
    <name evidence="1" type="ORF">RCL2_002368100</name>
</gene>
<sequence length="154" mass="17657">MHLAPLSFGESPFLFKDQVNSRFFLLFKGLGDPKKSDGLSAKEIKQILDHPYMDINSNESLRVFFWLCLLCGLRGGNVCRKDLNQHQNGDCYWFKNKPTVYVKLRKMMNDIATNTGINLDNRCLITNHSCRRTAIQILKNNGLSNSDLQSFSDH</sequence>
<dbReference type="AlphaFoldDB" id="A0A8H3M5Q8"/>
<name>A0A8H3M5Q8_9GLOM</name>
<protein>
    <recommendedName>
        <fullName evidence="3">Tyr recombinase domain-containing protein</fullName>
    </recommendedName>
</protein>